<sequence length="102" mass="10771">MWEREGSEDCHSAHSCGGLGCCGQIGSNGVAASGKMAAADSARGRRERSMDCHGFPASGLWNLYGGDGMIVFSGMEWLEMGYEGSSVMVIGLVRVTKSPNTY</sequence>
<evidence type="ECO:0000313" key="1">
    <source>
        <dbReference type="EMBL" id="KAK9912119.1"/>
    </source>
</evidence>
<dbReference type="Proteomes" id="UP001457282">
    <property type="component" value="Unassembled WGS sequence"/>
</dbReference>
<dbReference type="PROSITE" id="PS51257">
    <property type="entry name" value="PROKAR_LIPOPROTEIN"/>
    <property type="match status" value="1"/>
</dbReference>
<keyword evidence="2" id="KW-1185">Reference proteome</keyword>
<organism evidence="1 2">
    <name type="scientific">Rubus argutus</name>
    <name type="common">Southern blackberry</name>
    <dbReference type="NCBI Taxonomy" id="59490"/>
    <lineage>
        <taxon>Eukaryota</taxon>
        <taxon>Viridiplantae</taxon>
        <taxon>Streptophyta</taxon>
        <taxon>Embryophyta</taxon>
        <taxon>Tracheophyta</taxon>
        <taxon>Spermatophyta</taxon>
        <taxon>Magnoliopsida</taxon>
        <taxon>eudicotyledons</taxon>
        <taxon>Gunneridae</taxon>
        <taxon>Pentapetalae</taxon>
        <taxon>rosids</taxon>
        <taxon>fabids</taxon>
        <taxon>Rosales</taxon>
        <taxon>Rosaceae</taxon>
        <taxon>Rosoideae</taxon>
        <taxon>Rosoideae incertae sedis</taxon>
        <taxon>Rubus</taxon>
    </lineage>
</organism>
<evidence type="ECO:0000313" key="2">
    <source>
        <dbReference type="Proteomes" id="UP001457282"/>
    </source>
</evidence>
<accession>A0AAW1VXB3</accession>
<dbReference type="EMBL" id="JBEDUW010000007">
    <property type="protein sequence ID" value="KAK9912119.1"/>
    <property type="molecule type" value="Genomic_DNA"/>
</dbReference>
<dbReference type="AlphaFoldDB" id="A0AAW1VXB3"/>
<protein>
    <submittedName>
        <fullName evidence="1">Uncharacterized protein</fullName>
    </submittedName>
</protein>
<proteinExistence type="predicted"/>
<comment type="caution">
    <text evidence="1">The sequence shown here is derived from an EMBL/GenBank/DDBJ whole genome shotgun (WGS) entry which is preliminary data.</text>
</comment>
<reference evidence="1 2" key="1">
    <citation type="journal article" date="2023" name="G3 (Bethesda)">
        <title>A chromosome-length genome assembly and annotation of blackberry (Rubus argutus, cv. 'Hillquist').</title>
        <authorList>
            <person name="Bruna T."/>
            <person name="Aryal R."/>
            <person name="Dudchenko O."/>
            <person name="Sargent D.J."/>
            <person name="Mead D."/>
            <person name="Buti M."/>
            <person name="Cavallini A."/>
            <person name="Hytonen T."/>
            <person name="Andres J."/>
            <person name="Pham M."/>
            <person name="Weisz D."/>
            <person name="Mascagni F."/>
            <person name="Usai G."/>
            <person name="Natali L."/>
            <person name="Bassil N."/>
            <person name="Fernandez G.E."/>
            <person name="Lomsadze A."/>
            <person name="Armour M."/>
            <person name="Olukolu B."/>
            <person name="Poorten T."/>
            <person name="Britton C."/>
            <person name="Davik J."/>
            <person name="Ashrafi H."/>
            <person name="Aiden E.L."/>
            <person name="Borodovsky M."/>
            <person name="Worthington M."/>
        </authorList>
    </citation>
    <scope>NUCLEOTIDE SEQUENCE [LARGE SCALE GENOMIC DNA]</scope>
    <source>
        <strain evidence="1">PI 553951</strain>
    </source>
</reference>
<name>A0AAW1VXB3_RUBAR</name>
<gene>
    <name evidence="1" type="ORF">M0R45_035993</name>
</gene>